<comment type="caution">
    <text evidence="1">The sequence shown here is derived from an EMBL/GenBank/DDBJ whole genome shotgun (WGS) entry which is preliminary data.</text>
</comment>
<dbReference type="EMBL" id="ABYS02000012">
    <property type="protein sequence ID" value="EEP20481.1"/>
    <property type="molecule type" value="Genomic_DNA"/>
</dbReference>
<sequence>MPQYKFKYTALAQDALLTGLQSGKYDVATCSFYGTAERFKTLKICLRCCSACSVGGAA</sequence>
<dbReference type="Gene3D" id="3.40.190.10">
    <property type="entry name" value="Periplasmic binding protein-like II"/>
    <property type="match status" value="1"/>
</dbReference>
<dbReference type="Proteomes" id="UP000006408">
    <property type="component" value="Unassembled WGS sequence"/>
</dbReference>
<gene>
    <name evidence="1" type="ORF">BIFANG_03567</name>
</gene>
<evidence type="ECO:0000313" key="1">
    <source>
        <dbReference type="EMBL" id="EEP20481.1"/>
    </source>
</evidence>
<evidence type="ECO:0000313" key="2">
    <source>
        <dbReference type="Proteomes" id="UP000006408"/>
    </source>
</evidence>
<proteinExistence type="predicted"/>
<protein>
    <recommendedName>
        <fullName evidence="3">Solute-binding protein family 3/N-terminal domain-containing protein</fullName>
    </recommendedName>
</protein>
<accession>C4FGT9</accession>
<name>C4FGT9_9BIFI</name>
<keyword evidence="2" id="KW-1185">Reference proteome</keyword>
<dbReference type="HOGENOM" id="CLU_2970154_0_0_11"/>
<dbReference type="AlphaFoldDB" id="C4FGT9"/>
<organism evidence="1 2">
    <name type="scientific">Bifidobacterium angulatum DSM 20098 = JCM 7096</name>
    <dbReference type="NCBI Taxonomy" id="518635"/>
    <lineage>
        <taxon>Bacteria</taxon>
        <taxon>Bacillati</taxon>
        <taxon>Actinomycetota</taxon>
        <taxon>Actinomycetes</taxon>
        <taxon>Bifidobacteriales</taxon>
        <taxon>Bifidobacteriaceae</taxon>
        <taxon>Bifidobacterium</taxon>
    </lineage>
</organism>
<reference evidence="1" key="1">
    <citation type="submission" date="2009-04" db="EMBL/GenBank/DDBJ databases">
        <authorList>
            <person name="Weinstock G."/>
            <person name="Sodergren E."/>
            <person name="Clifton S."/>
            <person name="Fulton L."/>
            <person name="Fulton B."/>
            <person name="Courtney L."/>
            <person name="Fronick C."/>
            <person name="Harrison M."/>
            <person name="Strong C."/>
            <person name="Farmer C."/>
            <person name="Delahaunty K."/>
            <person name="Markovic C."/>
            <person name="Hall O."/>
            <person name="Minx P."/>
            <person name="Tomlinson C."/>
            <person name="Mitreva M."/>
            <person name="Nelson J."/>
            <person name="Hou S."/>
            <person name="Wollam A."/>
            <person name="Pepin K.H."/>
            <person name="Johnson M."/>
            <person name="Bhonagiri V."/>
            <person name="Nash W.E."/>
            <person name="Warren W."/>
            <person name="Chinwalla A."/>
            <person name="Mardis E.R."/>
            <person name="Wilson R.K."/>
        </authorList>
    </citation>
    <scope>NUCLEOTIDE SEQUENCE [LARGE SCALE GENOMIC DNA]</scope>
    <source>
        <strain evidence="1">DSM 20098</strain>
    </source>
</reference>
<evidence type="ECO:0008006" key="3">
    <source>
        <dbReference type="Google" id="ProtNLM"/>
    </source>
</evidence>